<evidence type="ECO:0000313" key="4">
    <source>
        <dbReference type="Proteomes" id="UP001157418"/>
    </source>
</evidence>
<evidence type="ECO:0000313" key="3">
    <source>
        <dbReference type="EMBL" id="CAH1424103.1"/>
    </source>
</evidence>
<gene>
    <name evidence="3" type="ORF">LVIROSA_LOCUS11341</name>
</gene>
<dbReference type="EMBL" id="CAKMRJ010001331">
    <property type="protein sequence ID" value="CAH1424103.1"/>
    <property type="molecule type" value="Genomic_DNA"/>
</dbReference>
<keyword evidence="4" id="KW-1185">Reference proteome</keyword>
<organism evidence="3 4">
    <name type="scientific">Lactuca virosa</name>
    <dbReference type="NCBI Taxonomy" id="75947"/>
    <lineage>
        <taxon>Eukaryota</taxon>
        <taxon>Viridiplantae</taxon>
        <taxon>Streptophyta</taxon>
        <taxon>Embryophyta</taxon>
        <taxon>Tracheophyta</taxon>
        <taxon>Spermatophyta</taxon>
        <taxon>Magnoliopsida</taxon>
        <taxon>eudicotyledons</taxon>
        <taxon>Gunneridae</taxon>
        <taxon>Pentapetalae</taxon>
        <taxon>asterids</taxon>
        <taxon>campanulids</taxon>
        <taxon>Asterales</taxon>
        <taxon>Asteraceae</taxon>
        <taxon>Cichorioideae</taxon>
        <taxon>Cichorieae</taxon>
        <taxon>Lactucinae</taxon>
        <taxon>Lactuca</taxon>
    </lineage>
</organism>
<evidence type="ECO:0000259" key="2">
    <source>
        <dbReference type="Pfam" id="PF12143"/>
    </source>
</evidence>
<dbReference type="Proteomes" id="UP001157418">
    <property type="component" value="Unassembled WGS sequence"/>
</dbReference>
<protein>
    <recommendedName>
        <fullName evidence="2">Polyphenol oxidase C-terminal domain-containing protein</fullName>
    </recommendedName>
</protein>
<name>A0AAU9M7V5_9ASTR</name>
<dbReference type="InterPro" id="IPR022740">
    <property type="entry name" value="Polyphenol_oxidase_C"/>
</dbReference>
<reference evidence="3 4" key="1">
    <citation type="submission" date="2022-01" db="EMBL/GenBank/DDBJ databases">
        <authorList>
            <person name="Xiong W."/>
            <person name="Schranz E."/>
        </authorList>
    </citation>
    <scope>NUCLEOTIDE SEQUENCE [LARGE SCALE GENOMIC DNA]</scope>
</reference>
<feature type="region of interest" description="Disordered" evidence="1">
    <location>
        <begin position="45"/>
        <end position="69"/>
    </location>
</feature>
<dbReference type="AlphaFoldDB" id="A0AAU9M7V5"/>
<accession>A0AAU9M7V5</accession>
<sequence length="100" mass="10763">MNSMTGVRIELTELLEEINADGDDSVQVTIVPRVGHLRGPVTYCSSTDRLSSPPALAPPPASLSAPPSSPVKLIDNIRLGSSMAKENRDIIRSQFTFSLE</sequence>
<proteinExistence type="predicted"/>
<comment type="caution">
    <text evidence="3">The sequence shown here is derived from an EMBL/GenBank/DDBJ whole genome shotgun (WGS) entry which is preliminary data.</text>
</comment>
<feature type="domain" description="Polyphenol oxidase C-terminal" evidence="2">
    <location>
        <begin position="4"/>
        <end position="36"/>
    </location>
</feature>
<dbReference type="Pfam" id="PF12143">
    <property type="entry name" value="PPO1_KFDV"/>
    <property type="match status" value="1"/>
</dbReference>
<dbReference type="GO" id="GO:0004097">
    <property type="term" value="F:catechol oxidase activity"/>
    <property type="evidence" value="ECO:0007669"/>
    <property type="project" value="InterPro"/>
</dbReference>
<evidence type="ECO:0000256" key="1">
    <source>
        <dbReference type="SAM" id="MobiDB-lite"/>
    </source>
</evidence>